<dbReference type="OMA" id="CSRLHKK"/>
<dbReference type="EMBL" id="CM000127">
    <property type="protein sequence ID" value="EEC74010.1"/>
    <property type="molecule type" value="Genomic_DNA"/>
</dbReference>
<dbReference type="Gramene" id="BGIOSGA009053-TA">
    <property type="protein sequence ID" value="BGIOSGA009053-PA"/>
    <property type="gene ID" value="BGIOSGA009053"/>
</dbReference>
<dbReference type="AlphaFoldDB" id="B8AIV0"/>
<proteinExistence type="predicted"/>
<evidence type="ECO:0000313" key="1">
    <source>
        <dbReference type="EMBL" id="EEC74010.1"/>
    </source>
</evidence>
<gene>
    <name evidence="1" type="ORF">OsI_08941</name>
</gene>
<name>B8AIV0_ORYSI</name>
<reference evidence="1 2" key="1">
    <citation type="journal article" date="2005" name="PLoS Biol.">
        <title>The genomes of Oryza sativa: a history of duplications.</title>
        <authorList>
            <person name="Yu J."/>
            <person name="Wang J."/>
            <person name="Lin W."/>
            <person name="Li S."/>
            <person name="Li H."/>
            <person name="Zhou J."/>
            <person name="Ni P."/>
            <person name="Dong W."/>
            <person name="Hu S."/>
            <person name="Zeng C."/>
            <person name="Zhang J."/>
            <person name="Zhang Y."/>
            <person name="Li R."/>
            <person name="Xu Z."/>
            <person name="Li S."/>
            <person name="Li X."/>
            <person name="Zheng H."/>
            <person name="Cong L."/>
            <person name="Lin L."/>
            <person name="Yin J."/>
            <person name="Geng J."/>
            <person name="Li G."/>
            <person name="Shi J."/>
            <person name="Liu J."/>
            <person name="Lv H."/>
            <person name="Li J."/>
            <person name="Wang J."/>
            <person name="Deng Y."/>
            <person name="Ran L."/>
            <person name="Shi X."/>
            <person name="Wang X."/>
            <person name="Wu Q."/>
            <person name="Li C."/>
            <person name="Ren X."/>
            <person name="Wang J."/>
            <person name="Wang X."/>
            <person name="Li D."/>
            <person name="Liu D."/>
            <person name="Zhang X."/>
            <person name="Ji Z."/>
            <person name="Zhao W."/>
            <person name="Sun Y."/>
            <person name="Zhang Z."/>
            <person name="Bao J."/>
            <person name="Han Y."/>
            <person name="Dong L."/>
            <person name="Ji J."/>
            <person name="Chen P."/>
            <person name="Wu S."/>
            <person name="Liu J."/>
            <person name="Xiao Y."/>
            <person name="Bu D."/>
            <person name="Tan J."/>
            <person name="Yang L."/>
            <person name="Ye C."/>
            <person name="Zhang J."/>
            <person name="Xu J."/>
            <person name="Zhou Y."/>
            <person name="Yu Y."/>
            <person name="Zhang B."/>
            <person name="Zhuang S."/>
            <person name="Wei H."/>
            <person name="Liu B."/>
            <person name="Lei M."/>
            <person name="Yu H."/>
            <person name="Li Y."/>
            <person name="Xu H."/>
            <person name="Wei S."/>
            <person name="He X."/>
            <person name="Fang L."/>
            <person name="Zhang Z."/>
            <person name="Zhang Y."/>
            <person name="Huang X."/>
            <person name="Su Z."/>
            <person name="Tong W."/>
            <person name="Li J."/>
            <person name="Tong Z."/>
            <person name="Li S."/>
            <person name="Ye J."/>
            <person name="Wang L."/>
            <person name="Fang L."/>
            <person name="Lei T."/>
            <person name="Chen C."/>
            <person name="Chen H."/>
            <person name="Xu Z."/>
            <person name="Li H."/>
            <person name="Huang H."/>
            <person name="Zhang F."/>
            <person name="Xu H."/>
            <person name="Li N."/>
            <person name="Zhao C."/>
            <person name="Li S."/>
            <person name="Dong L."/>
            <person name="Huang Y."/>
            <person name="Li L."/>
            <person name="Xi Y."/>
            <person name="Qi Q."/>
            <person name="Li W."/>
            <person name="Zhang B."/>
            <person name="Hu W."/>
            <person name="Zhang Y."/>
            <person name="Tian X."/>
            <person name="Jiao Y."/>
            <person name="Liang X."/>
            <person name="Jin J."/>
            <person name="Gao L."/>
            <person name="Zheng W."/>
            <person name="Hao B."/>
            <person name="Liu S."/>
            <person name="Wang W."/>
            <person name="Yuan L."/>
            <person name="Cao M."/>
            <person name="McDermott J."/>
            <person name="Samudrala R."/>
            <person name="Wang J."/>
            <person name="Wong G.K."/>
            <person name="Yang H."/>
        </authorList>
    </citation>
    <scope>NUCLEOTIDE SEQUENCE [LARGE SCALE GENOMIC DNA]</scope>
    <source>
        <strain evidence="2">cv. 93-11</strain>
    </source>
</reference>
<sequence length="165" mass="17541">MSTGNMLADLSSVNGYHEGLPMVLAHIATYAALALPPTVDARHHSCRGQEDLDHLVIFGAMNPATSANGHHGPGSIKLNRAVAMTAAQLNNGTGRALGGQSAPQFGTPCGKGNEEKEMTDQQVVKDTNDLHHANKQVHDEILAAITETEEGPLHLKCSRLHKKLT</sequence>
<protein>
    <submittedName>
        <fullName evidence="1">Uncharacterized protein</fullName>
    </submittedName>
</protein>
<dbReference type="HOGENOM" id="CLU_1613522_0_0_1"/>
<organism evidence="1 2">
    <name type="scientific">Oryza sativa subsp. indica</name>
    <name type="common">Rice</name>
    <dbReference type="NCBI Taxonomy" id="39946"/>
    <lineage>
        <taxon>Eukaryota</taxon>
        <taxon>Viridiplantae</taxon>
        <taxon>Streptophyta</taxon>
        <taxon>Embryophyta</taxon>
        <taxon>Tracheophyta</taxon>
        <taxon>Spermatophyta</taxon>
        <taxon>Magnoliopsida</taxon>
        <taxon>Liliopsida</taxon>
        <taxon>Poales</taxon>
        <taxon>Poaceae</taxon>
        <taxon>BOP clade</taxon>
        <taxon>Oryzoideae</taxon>
        <taxon>Oryzeae</taxon>
        <taxon>Oryzinae</taxon>
        <taxon>Oryza</taxon>
        <taxon>Oryza sativa</taxon>
    </lineage>
</organism>
<accession>B8AIV0</accession>
<dbReference type="Proteomes" id="UP000007015">
    <property type="component" value="Chromosome 2"/>
</dbReference>
<evidence type="ECO:0000313" key="2">
    <source>
        <dbReference type="Proteomes" id="UP000007015"/>
    </source>
</evidence>
<keyword evidence="2" id="KW-1185">Reference proteome</keyword>